<evidence type="ECO:0000313" key="2">
    <source>
        <dbReference type="Proteomes" id="UP000070612"/>
    </source>
</evidence>
<dbReference type="EMBL" id="LGTW01000008">
    <property type="protein sequence ID" value="KWX23509.1"/>
    <property type="molecule type" value="Genomic_DNA"/>
</dbReference>
<name>A0A132PME8_9MYCO</name>
<dbReference type="GO" id="GO:0003677">
    <property type="term" value="F:DNA binding"/>
    <property type="evidence" value="ECO:0007669"/>
    <property type="project" value="InterPro"/>
</dbReference>
<protein>
    <recommendedName>
        <fullName evidence="3">DNA-binding protein</fullName>
    </recommendedName>
</protein>
<dbReference type="RefSeq" id="WP_067849897.1">
    <property type="nucleotide sequence ID" value="NZ_LGTW01000008.1"/>
</dbReference>
<keyword evidence="2" id="KW-1185">Reference proteome</keyword>
<dbReference type="PATRIC" id="fig|59750.3.peg.7042"/>
<reference evidence="1 2" key="1">
    <citation type="submission" date="2015-07" db="EMBL/GenBank/DDBJ databases">
        <title>A draft genome sequence of Mycobacterium wolinskyi.</title>
        <authorList>
            <person name="de Man T.J."/>
            <person name="Perry K.A."/>
            <person name="Coulliette A.D."/>
            <person name="Jensen B."/>
            <person name="Toney N.C."/>
            <person name="Limbago B.M."/>
            <person name="Noble-Wang J."/>
        </authorList>
    </citation>
    <scope>NUCLEOTIDE SEQUENCE [LARGE SCALE GENOMIC DNA]</scope>
    <source>
        <strain evidence="1 2">CDC_01</strain>
    </source>
</reference>
<dbReference type="STRING" id="59750.AWC31_18235"/>
<sequence length="113" mass="12258">MTGLADAVVARMARQRDLLAAMQEQCAAIRVRATSPDRAVTVEVDATGAMTDLTMGGAATRLGAQELANLIVNIAQTAAKAAVDRRDRLVEQFNSRYQEIEREPLRRSDDTIG</sequence>
<dbReference type="InterPro" id="IPR004401">
    <property type="entry name" value="YbaB/EbfC"/>
</dbReference>
<dbReference type="Proteomes" id="UP000070612">
    <property type="component" value="Unassembled WGS sequence"/>
</dbReference>
<accession>A0A132PME8</accession>
<dbReference type="AlphaFoldDB" id="A0A132PME8"/>
<proteinExistence type="predicted"/>
<dbReference type="InterPro" id="IPR036894">
    <property type="entry name" value="YbaB-like_sf"/>
</dbReference>
<dbReference type="Pfam" id="PF02575">
    <property type="entry name" value="YbaB_DNA_bd"/>
    <property type="match status" value="1"/>
</dbReference>
<evidence type="ECO:0008006" key="3">
    <source>
        <dbReference type="Google" id="ProtNLM"/>
    </source>
</evidence>
<dbReference type="Gene3D" id="3.30.1310.10">
    <property type="entry name" value="Nucleoid-associated protein YbaB-like domain"/>
    <property type="match status" value="1"/>
</dbReference>
<dbReference type="SUPFAM" id="SSF82607">
    <property type="entry name" value="YbaB-like"/>
    <property type="match status" value="1"/>
</dbReference>
<gene>
    <name evidence="1" type="ORF">AFM11_14665</name>
</gene>
<comment type="caution">
    <text evidence="1">The sequence shown here is derived from an EMBL/GenBank/DDBJ whole genome shotgun (WGS) entry which is preliminary data.</text>
</comment>
<organism evidence="1 2">
    <name type="scientific">Mycolicibacterium wolinskyi</name>
    <dbReference type="NCBI Taxonomy" id="59750"/>
    <lineage>
        <taxon>Bacteria</taxon>
        <taxon>Bacillati</taxon>
        <taxon>Actinomycetota</taxon>
        <taxon>Actinomycetes</taxon>
        <taxon>Mycobacteriales</taxon>
        <taxon>Mycobacteriaceae</taxon>
        <taxon>Mycolicibacterium</taxon>
    </lineage>
</organism>
<evidence type="ECO:0000313" key="1">
    <source>
        <dbReference type="EMBL" id="KWX23509.1"/>
    </source>
</evidence>